<evidence type="ECO:0000313" key="3">
    <source>
        <dbReference type="Proteomes" id="UP000070457"/>
    </source>
</evidence>
<gene>
    <name evidence="2" type="ORF">TR69_WS6001000648</name>
</gene>
<dbReference type="EMBL" id="JYNZ01000003">
    <property type="protein sequence ID" value="KXK26641.1"/>
    <property type="molecule type" value="Genomic_DNA"/>
</dbReference>
<name>A0A136LYB9_9BACT</name>
<proteinExistence type="predicted"/>
<feature type="region of interest" description="Disordered" evidence="1">
    <location>
        <begin position="337"/>
        <end position="360"/>
    </location>
</feature>
<comment type="caution">
    <text evidence="2">The sequence shown here is derived from an EMBL/GenBank/DDBJ whole genome shotgun (WGS) entry which is preliminary data.</text>
</comment>
<dbReference type="Proteomes" id="UP000070457">
    <property type="component" value="Unassembled WGS sequence"/>
</dbReference>
<reference evidence="2 3" key="1">
    <citation type="submission" date="2015-02" db="EMBL/GenBank/DDBJ databases">
        <title>Improved understanding of the partial-nitritation anammox process through 23 genomes representing the majority of the microbial community.</title>
        <authorList>
            <person name="Speth D.R."/>
            <person name="In T Zandt M."/>
            <person name="Guerrero Cruz S."/>
            <person name="Jetten M.S."/>
            <person name="Dutilh B.E."/>
        </authorList>
    </citation>
    <scope>NUCLEOTIDE SEQUENCE [LARGE SCALE GENOMIC DNA]</scope>
    <source>
        <strain evidence="2">OLB20</strain>
    </source>
</reference>
<feature type="compositionally biased region" description="Polar residues" evidence="1">
    <location>
        <begin position="337"/>
        <end position="348"/>
    </location>
</feature>
<feature type="region of interest" description="Disordered" evidence="1">
    <location>
        <begin position="1"/>
        <end position="20"/>
    </location>
</feature>
<dbReference type="STRING" id="1617426.TR69_WS6001000648"/>
<evidence type="ECO:0000313" key="2">
    <source>
        <dbReference type="EMBL" id="KXK26641.1"/>
    </source>
</evidence>
<feature type="compositionally biased region" description="Low complexity" evidence="1">
    <location>
        <begin position="1"/>
        <end position="17"/>
    </location>
</feature>
<protein>
    <submittedName>
        <fullName evidence="2">Uncharacterized protein</fullName>
    </submittedName>
</protein>
<dbReference type="PATRIC" id="fig|1617426.3.peg.645"/>
<sequence>MLGDEQPAATPQPTAAPDEYIAEQPSEVIITNTTTVTEEISNEIVAADEVLYTSDAAALNDIEASIVPASEANRNLTAGVIATSPAYHIDAWMKGEAAMPLVRRGNAAIRISNENGPVRRGDFLTAANVPGYAMKADGEGMILGRAMEDFDPAFFAGGDSEAVNAFFAQQKSVAYELIETSVNQGNLSEDQAELYVERIESEVFAAFDEEAEKERITGFYRAQALADEDPDNDEDVAVPDFVTGRIMMYVDSYYVGNDVFGMRSDAAGALQIESFSLANGDNLFEINDNPGSTTMRINVDQLVIAGALVVEGDLDVLGVFYGNEAVVNSLTIQRKLNRTGTEPGSRKSNAAGRYTHHPCK</sequence>
<dbReference type="AlphaFoldDB" id="A0A136LYB9"/>
<organism evidence="2 3">
    <name type="scientific">candidate division WS6 bacterium OLB20</name>
    <dbReference type="NCBI Taxonomy" id="1617426"/>
    <lineage>
        <taxon>Bacteria</taxon>
        <taxon>Candidatus Dojkabacteria</taxon>
    </lineage>
</organism>
<accession>A0A136LYB9</accession>
<evidence type="ECO:0000256" key="1">
    <source>
        <dbReference type="SAM" id="MobiDB-lite"/>
    </source>
</evidence>